<keyword evidence="3" id="KW-0238">DNA-binding</keyword>
<dbReference type="Gene3D" id="3.40.190.290">
    <property type="match status" value="1"/>
</dbReference>
<protein>
    <submittedName>
        <fullName evidence="6">LysR family transcriptional regulator</fullName>
    </submittedName>
</protein>
<dbReference type="Pfam" id="PF00126">
    <property type="entry name" value="HTH_1"/>
    <property type="match status" value="1"/>
</dbReference>
<dbReference type="GO" id="GO:0043565">
    <property type="term" value="F:sequence-specific DNA binding"/>
    <property type="evidence" value="ECO:0007669"/>
    <property type="project" value="TreeGrafter"/>
</dbReference>
<dbReference type="EMBL" id="VDUZ01000003">
    <property type="protein sequence ID" value="TXL81658.1"/>
    <property type="molecule type" value="Genomic_DNA"/>
</dbReference>
<evidence type="ECO:0000256" key="1">
    <source>
        <dbReference type="ARBA" id="ARBA00009437"/>
    </source>
</evidence>
<dbReference type="FunFam" id="3.40.190.290:FF:000001">
    <property type="entry name" value="Transcriptional regulator, LysR family"/>
    <property type="match status" value="1"/>
</dbReference>
<sequence>MDRLTSLTVFTRVVDSGGFSAAARRLNMSATMVSSHVQALEDHLGARLLNRTTRKVSLTEVGKVYYERCVQILAELEEADRVAGALQSMPRGTLRIYTNTHIVRFLAPVITEFLTLYPDVSIELGMGERMVDLVEEGIDLAIRTLQPSDASLIVRRLSPWQHFLCAAPAYLEKHGMPQRLEDLTRHNCLRYAFYPFGDEWRFIGPDGKPAAVRVSGNLLSASGETLQHVALAGQGLFLAPSFIAGEDLRAGRLVHVLEAYRPMEFAINAIYPHRHHLSAKVRAFIDLAAARFAAHRQTLAPYVAA</sequence>
<organism evidence="6 7">
    <name type="scientific">Vineibacter terrae</name>
    <dbReference type="NCBI Taxonomy" id="2586908"/>
    <lineage>
        <taxon>Bacteria</taxon>
        <taxon>Pseudomonadati</taxon>
        <taxon>Pseudomonadota</taxon>
        <taxon>Alphaproteobacteria</taxon>
        <taxon>Hyphomicrobiales</taxon>
        <taxon>Vineibacter</taxon>
    </lineage>
</organism>
<dbReference type="InterPro" id="IPR005119">
    <property type="entry name" value="LysR_subst-bd"/>
</dbReference>
<dbReference type="PROSITE" id="PS50931">
    <property type="entry name" value="HTH_LYSR"/>
    <property type="match status" value="1"/>
</dbReference>
<comment type="caution">
    <text evidence="6">The sequence shown here is derived from an EMBL/GenBank/DDBJ whole genome shotgun (WGS) entry which is preliminary data.</text>
</comment>
<dbReference type="GO" id="GO:0003700">
    <property type="term" value="F:DNA-binding transcription factor activity"/>
    <property type="evidence" value="ECO:0007669"/>
    <property type="project" value="InterPro"/>
</dbReference>
<dbReference type="PANTHER" id="PTHR30537">
    <property type="entry name" value="HTH-TYPE TRANSCRIPTIONAL REGULATOR"/>
    <property type="match status" value="1"/>
</dbReference>
<proteinExistence type="inferred from homology"/>
<keyword evidence="7" id="KW-1185">Reference proteome</keyword>
<name>A0A5C8PTL2_9HYPH</name>
<feature type="domain" description="HTH lysR-type" evidence="5">
    <location>
        <begin position="1"/>
        <end position="59"/>
    </location>
</feature>
<keyword evidence="4" id="KW-0804">Transcription</keyword>
<dbReference type="Pfam" id="PF03466">
    <property type="entry name" value="LysR_substrate"/>
    <property type="match status" value="1"/>
</dbReference>
<dbReference type="RefSeq" id="WP_147845566.1">
    <property type="nucleotide sequence ID" value="NZ_VDUZ01000003.1"/>
</dbReference>
<evidence type="ECO:0000256" key="3">
    <source>
        <dbReference type="ARBA" id="ARBA00023125"/>
    </source>
</evidence>
<comment type="similarity">
    <text evidence="1">Belongs to the LysR transcriptional regulatory family.</text>
</comment>
<dbReference type="PANTHER" id="PTHR30537:SF5">
    <property type="entry name" value="HTH-TYPE TRANSCRIPTIONAL ACTIVATOR TTDR-RELATED"/>
    <property type="match status" value="1"/>
</dbReference>
<dbReference type="Gene3D" id="1.10.10.10">
    <property type="entry name" value="Winged helix-like DNA-binding domain superfamily/Winged helix DNA-binding domain"/>
    <property type="match status" value="1"/>
</dbReference>
<dbReference type="InterPro" id="IPR036390">
    <property type="entry name" value="WH_DNA-bd_sf"/>
</dbReference>
<dbReference type="SUPFAM" id="SSF53850">
    <property type="entry name" value="Periplasmic binding protein-like II"/>
    <property type="match status" value="1"/>
</dbReference>
<evidence type="ECO:0000259" key="5">
    <source>
        <dbReference type="PROSITE" id="PS50931"/>
    </source>
</evidence>
<evidence type="ECO:0000256" key="4">
    <source>
        <dbReference type="ARBA" id="ARBA00023163"/>
    </source>
</evidence>
<dbReference type="InterPro" id="IPR036388">
    <property type="entry name" value="WH-like_DNA-bd_sf"/>
</dbReference>
<dbReference type="AlphaFoldDB" id="A0A5C8PTL2"/>
<evidence type="ECO:0000313" key="6">
    <source>
        <dbReference type="EMBL" id="TXL81658.1"/>
    </source>
</evidence>
<dbReference type="InterPro" id="IPR000847">
    <property type="entry name" value="LysR_HTH_N"/>
</dbReference>
<dbReference type="OrthoDB" id="9812435at2"/>
<dbReference type="InterPro" id="IPR058163">
    <property type="entry name" value="LysR-type_TF_proteobact-type"/>
</dbReference>
<dbReference type="SUPFAM" id="SSF46785">
    <property type="entry name" value="Winged helix' DNA-binding domain"/>
    <property type="match status" value="1"/>
</dbReference>
<dbReference type="FunFam" id="1.10.10.10:FF:000001">
    <property type="entry name" value="LysR family transcriptional regulator"/>
    <property type="match status" value="1"/>
</dbReference>
<dbReference type="CDD" id="cd08422">
    <property type="entry name" value="PBP2_CrgA_like"/>
    <property type="match status" value="1"/>
</dbReference>
<dbReference type="GO" id="GO:0006351">
    <property type="term" value="P:DNA-templated transcription"/>
    <property type="evidence" value="ECO:0007669"/>
    <property type="project" value="TreeGrafter"/>
</dbReference>
<evidence type="ECO:0000313" key="7">
    <source>
        <dbReference type="Proteomes" id="UP000321638"/>
    </source>
</evidence>
<gene>
    <name evidence="6" type="ORF">FHP25_03775</name>
</gene>
<dbReference type="Proteomes" id="UP000321638">
    <property type="component" value="Unassembled WGS sequence"/>
</dbReference>
<evidence type="ECO:0000256" key="2">
    <source>
        <dbReference type="ARBA" id="ARBA00023015"/>
    </source>
</evidence>
<reference evidence="6 7" key="1">
    <citation type="submission" date="2019-06" db="EMBL/GenBank/DDBJ databases">
        <title>New taxonomy in bacterial strain CC-CFT640, isolated from vineyard.</title>
        <authorList>
            <person name="Lin S.-Y."/>
            <person name="Tsai C.-F."/>
            <person name="Young C.-C."/>
        </authorList>
    </citation>
    <scope>NUCLEOTIDE SEQUENCE [LARGE SCALE GENOMIC DNA]</scope>
    <source>
        <strain evidence="6 7">CC-CFT640</strain>
    </source>
</reference>
<keyword evidence="2" id="KW-0805">Transcription regulation</keyword>
<accession>A0A5C8PTL2</accession>